<gene>
    <name evidence="1" type="ORF">DSM25559_4370</name>
</gene>
<accession>A0A1R3U616</accession>
<proteinExistence type="predicted"/>
<dbReference type="Proteomes" id="UP000187891">
    <property type="component" value="Unassembled WGS sequence"/>
</dbReference>
<sequence>MYFNVYTDARDVVEGYLIPDGFSTKPLIMVKCGDNVFGPLGCDVFLDGPLKHGHHDTGIVGFRLSEENVPGVTDATILEISDADSRFVFYRRLAPEHITKRVFRLETQFAPHRELDNSFKSHFQFYASSAEQYGGETVRQMLEIINQPSSYVSGRVLLRSVHRYFTEDTIKITSLRDPFYEMAIRLVSVASYKKRPMSFVSERDAILFEPAMGYFADTSFDNPEKLRSKVLSAPKDVLSLFESPFTHQLVASSPTDKISREGVSSALDALSQFTIFDSSELDSGIAQSIGEFIGLDSAEISFSPVRSPFLELSEVLRDIKVLEHVLENDLILFHFIRKAEQRASAPFLQ</sequence>
<evidence type="ECO:0000313" key="1">
    <source>
        <dbReference type="EMBL" id="SCX34081.1"/>
    </source>
</evidence>
<dbReference type="RefSeq" id="WP_077122398.1">
    <property type="nucleotide sequence ID" value="NZ_FMUE01000014.1"/>
</dbReference>
<reference evidence="2" key="1">
    <citation type="submission" date="2016-10" db="EMBL/GenBank/DDBJ databases">
        <authorList>
            <person name="Wibberg D."/>
        </authorList>
    </citation>
    <scope>NUCLEOTIDE SEQUENCE [LARGE SCALE GENOMIC DNA]</scope>
</reference>
<name>A0A1R3U616_9HYPH</name>
<protein>
    <submittedName>
        <fullName evidence="1">Uncharacterized protein</fullName>
    </submittedName>
</protein>
<organism evidence="1 2">
    <name type="scientific">Agrobacterium rosae</name>
    <dbReference type="NCBI Taxonomy" id="1972867"/>
    <lineage>
        <taxon>Bacteria</taxon>
        <taxon>Pseudomonadati</taxon>
        <taxon>Pseudomonadota</taxon>
        <taxon>Alphaproteobacteria</taxon>
        <taxon>Hyphomicrobiales</taxon>
        <taxon>Rhizobiaceae</taxon>
        <taxon>Rhizobium/Agrobacterium group</taxon>
        <taxon>Agrobacterium</taxon>
    </lineage>
</organism>
<dbReference type="AlphaFoldDB" id="A0A1R3U616"/>
<dbReference type="STRING" id="1907666.DSM25559_4370"/>
<dbReference type="EMBL" id="FMUE01000014">
    <property type="protein sequence ID" value="SCX34081.1"/>
    <property type="molecule type" value="Genomic_DNA"/>
</dbReference>
<evidence type="ECO:0000313" key="2">
    <source>
        <dbReference type="Proteomes" id="UP000187891"/>
    </source>
</evidence>